<dbReference type="HOGENOM" id="CLU_1214711_0_0_1"/>
<keyword evidence="2" id="KW-1185">Reference proteome</keyword>
<dbReference type="EMBL" id="AQGS01000231">
    <property type="protein sequence ID" value="EPS41626.1"/>
    <property type="molecule type" value="Genomic_DNA"/>
</dbReference>
<comment type="caution">
    <text evidence="1">The sequence shown here is derived from an EMBL/GenBank/DDBJ whole genome shotgun (WGS) entry which is preliminary data.</text>
</comment>
<protein>
    <submittedName>
        <fullName evidence="1">Uncharacterized protein</fullName>
    </submittedName>
</protein>
<sequence>MSQLQPDAPFTNLPSRGADTTSLEIPFLDYNEIYRKQVTIQKLIERNKLRESEALKDEVDMDIQAHGQMLFAEKNRRLKIAIIIQEDATGLFRCGVPNSETLSKFGGVFARAINYETRLDGVGWDLLLPKPRLEKLIKKIRASARVLEAVYIECTQSLDRNQAEECARYYDAFSYPACLKHPVFSIEEVERFGLRIYSYGNNFQKQKLADDSDVSWKEEASNKETDQN</sequence>
<accession>S8AKG1</accession>
<dbReference type="OMA" id="ECARYYD"/>
<organism evidence="1 2">
    <name type="scientific">Dactylellina haptotyla (strain CBS 200.50)</name>
    <name type="common">Nematode-trapping fungus</name>
    <name type="synonym">Monacrosporium haptotylum</name>
    <dbReference type="NCBI Taxonomy" id="1284197"/>
    <lineage>
        <taxon>Eukaryota</taxon>
        <taxon>Fungi</taxon>
        <taxon>Dikarya</taxon>
        <taxon>Ascomycota</taxon>
        <taxon>Pezizomycotina</taxon>
        <taxon>Orbiliomycetes</taxon>
        <taxon>Orbiliales</taxon>
        <taxon>Orbiliaceae</taxon>
        <taxon>Dactylellina</taxon>
    </lineage>
</organism>
<dbReference type="OrthoDB" id="5380904at2759"/>
<dbReference type="Proteomes" id="UP000015100">
    <property type="component" value="Unassembled WGS sequence"/>
</dbReference>
<reference evidence="2" key="2">
    <citation type="submission" date="2013-04" db="EMBL/GenBank/DDBJ databases">
        <title>Genomic mechanisms accounting for the adaptation to parasitism in nematode-trapping fungi.</title>
        <authorList>
            <person name="Ahren D.G."/>
        </authorList>
    </citation>
    <scope>NUCLEOTIDE SEQUENCE [LARGE SCALE GENOMIC DNA]</scope>
    <source>
        <strain evidence="2">CBS 200.50</strain>
    </source>
</reference>
<evidence type="ECO:0000313" key="2">
    <source>
        <dbReference type="Proteomes" id="UP000015100"/>
    </source>
</evidence>
<reference evidence="1 2" key="1">
    <citation type="journal article" date="2013" name="PLoS Genet.">
        <title>Genomic mechanisms accounting for the adaptation to parasitism in nematode-trapping fungi.</title>
        <authorList>
            <person name="Meerupati T."/>
            <person name="Andersson K.M."/>
            <person name="Friman E."/>
            <person name="Kumar D."/>
            <person name="Tunlid A."/>
            <person name="Ahren D."/>
        </authorList>
    </citation>
    <scope>NUCLEOTIDE SEQUENCE [LARGE SCALE GENOMIC DNA]</scope>
    <source>
        <strain evidence="1 2">CBS 200.50</strain>
    </source>
</reference>
<name>S8AKG1_DACHA</name>
<dbReference type="AlphaFoldDB" id="S8AKG1"/>
<evidence type="ECO:0000313" key="1">
    <source>
        <dbReference type="EMBL" id="EPS41626.1"/>
    </source>
</evidence>
<gene>
    <name evidence="1" type="ORF">H072_4472</name>
</gene>
<proteinExistence type="predicted"/>